<dbReference type="CDD" id="cd07302">
    <property type="entry name" value="CHD"/>
    <property type="match status" value="1"/>
</dbReference>
<dbReference type="GO" id="GO:0001653">
    <property type="term" value="F:peptide receptor activity"/>
    <property type="evidence" value="ECO:0007669"/>
    <property type="project" value="TreeGrafter"/>
</dbReference>
<keyword evidence="3" id="KW-0547">Nucleotide-binding</keyword>
<feature type="compositionally biased region" description="Gly residues" evidence="7">
    <location>
        <begin position="424"/>
        <end position="434"/>
    </location>
</feature>
<dbReference type="InterPro" id="IPR050401">
    <property type="entry name" value="Cyclic_nucleotide_synthase"/>
</dbReference>
<keyword evidence="2 8" id="KW-0812">Transmembrane</keyword>
<accession>C1MYC6</accession>
<protein>
    <submittedName>
        <fullName evidence="10">Guanylate cyclase</fullName>
    </submittedName>
</protein>
<dbReference type="PROSITE" id="PS50125">
    <property type="entry name" value="GUANYLATE_CYCLASE_2"/>
    <property type="match status" value="1"/>
</dbReference>
<dbReference type="GeneID" id="9685715"/>
<organism evidence="11">
    <name type="scientific">Micromonas pusilla (strain CCMP1545)</name>
    <name type="common">Picoplanktonic green alga</name>
    <dbReference type="NCBI Taxonomy" id="564608"/>
    <lineage>
        <taxon>Eukaryota</taxon>
        <taxon>Viridiplantae</taxon>
        <taxon>Chlorophyta</taxon>
        <taxon>Mamiellophyceae</taxon>
        <taxon>Mamiellales</taxon>
        <taxon>Mamiellaceae</taxon>
        <taxon>Micromonas</taxon>
    </lineage>
</organism>
<dbReference type="OrthoDB" id="532905at2759"/>
<reference evidence="10 11" key="1">
    <citation type="journal article" date="2009" name="Science">
        <title>Green evolution and dynamic adaptations revealed by genomes of the marine picoeukaryotes Micromonas.</title>
        <authorList>
            <person name="Worden A.Z."/>
            <person name="Lee J.H."/>
            <person name="Mock T."/>
            <person name="Rouze P."/>
            <person name="Simmons M.P."/>
            <person name="Aerts A.L."/>
            <person name="Allen A.E."/>
            <person name="Cuvelier M.L."/>
            <person name="Derelle E."/>
            <person name="Everett M.V."/>
            <person name="Foulon E."/>
            <person name="Grimwood J."/>
            <person name="Gundlach H."/>
            <person name="Henrissat B."/>
            <person name="Napoli C."/>
            <person name="McDonald S.M."/>
            <person name="Parker M.S."/>
            <person name="Rombauts S."/>
            <person name="Salamov A."/>
            <person name="Von Dassow P."/>
            <person name="Badger J.H."/>
            <person name="Coutinho P.M."/>
            <person name="Demir E."/>
            <person name="Dubchak I."/>
            <person name="Gentemann C."/>
            <person name="Eikrem W."/>
            <person name="Gready J.E."/>
            <person name="John U."/>
            <person name="Lanier W."/>
            <person name="Lindquist E.A."/>
            <person name="Lucas S."/>
            <person name="Mayer K.F."/>
            <person name="Moreau H."/>
            <person name="Not F."/>
            <person name="Otillar R."/>
            <person name="Panaud O."/>
            <person name="Pangilinan J."/>
            <person name="Paulsen I."/>
            <person name="Piegu B."/>
            <person name="Poliakov A."/>
            <person name="Robbens S."/>
            <person name="Schmutz J."/>
            <person name="Toulza E."/>
            <person name="Wyss T."/>
            <person name="Zelensky A."/>
            <person name="Zhou K."/>
            <person name="Armbrust E.V."/>
            <person name="Bhattacharya D."/>
            <person name="Goodenough U.W."/>
            <person name="Van de Peer Y."/>
            <person name="Grigoriev I.V."/>
        </authorList>
    </citation>
    <scope>NUCLEOTIDE SEQUENCE [LARGE SCALE GENOMIC DNA]</scope>
    <source>
        <strain evidence="10 11">CCMP1545</strain>
    </source>
</reference>
<dbReference type="PANTHER" id="PTHR11920:SF335">
    <property type="entry name" value="GUANYLATE CYCLASE"/>
    <property type="match status" value="1"/>
</dbReference>
<feature type="region of interest" description="Disordered" evidence="7">
    <location>
        <begin position="391"/>
        <end position="453"/>
    </location>
</feature>
<feature type="transmembrane region" description="Helical" evidence="8">
    <location>
        <begin position="110"/>
        <end position="127"/>
    </location>
</feature>
<dbReference type="eggNOG" id="KOG1023">
    <property type="taxonomic scope" value="Eukaryota"/>
</dbReference>
<dbReference type="GO" id="GO:0004383">
    <property type="term" value="F:guanylate cyclase activity"/>
    <property type="evidence" value="ECO:0007669"/>
    <property type="project" value="TreeGrafter"/>
</dbReference>
<dbReference type="InterPro" id="IPR029787">
    <property type="entry name" value="Nucleotide_cyclase"/>
</dbReference>
<feature type="transmembrane region" description="Helical" evidence="8">
    <location>
        <begin position="52"/>
        <end position="70"/>
    </location>
</feature>
<dbReference type="SMART" id="SM00044">
    <property type="entry name" value="CYCc"/>
    <property type="match status" value="1"/>
</dbReference>
<evidence type="ECO:0000259" key="9">
    <source>
        <dbReference type="PROSITE" id="PS50125"/>
    </source>
</evidence>
<sequence length="752" mass="81478">MPSRGRRGRASRGGDEYVGDAFLLQASVVLCAAAAVGWTVLQIALYGGTEPALIVIPLLYIAGVAAAIAYERFWLKRRPFDTVAFAHLSGMLLLPALLQMEYGGFQRSGGVLAWSSVSPFTAMLLYNDNVRVQAVTFAGFVFMCAACFLHESLNRAYGEDGAAIAGDHVVKVWLWQIYVYAIATVIGVTLNACVLMHLCISKSTNAIEAHKALACAIMPPPVAKEVFEVQWKRLKEGKKMQKQESRTWKNAPASGAKKKNVFARVINAIVAITFGSSGSGSGGGSSASESRSRSRQSSKRSGMGLSSIGGGGGGARSDDFCDDSTHGGRAPSERSEGDLDSDTASASDGNSMRGDDAYLRAIQTTQALRAPSEDTIALRDRDLDVFFEGAPDDAGADAAGEDVSSQNQIEKPRRRSSILYGKPGVSGGGGGDGDGAAANSLRRQSTFRKRRGASVKAREHKDVTVIFCDIVGFSAMCKVVKPYRVLRFLETYFQMLDDVAEEHGVTKVRTVGDGYLAVSGLMAEMGVKEDARQHRLRALHFAAGVLTYMKDERVYMPNGVEVKIRIGLAAGSVYSGVVGRTCMQFDIYGDVANLAARMEQTCRYDGVHFPRAMYDAMKGELSEEQGRTFDALKWEFRDGVEIKGMDAIDTVSLVRDGNEEAIEMELMGGMSNDQQRAVTTHIGVLAEAFRQKSWTTTRKRSVDDERSEDGSENSKEDEPEKPKKPPTQRQVSFSVGNVPSLARPWELPPAED</sequence>
<dbReference type="SUPFAM" id="SSF55073">
    <property type="entry name" value="Nucleotide cyclase"/>
    <property type="match status" value="1"/>
</dbReference>
<dbReference type="GO" id="GO:0004016">
    <property type="term" value="F:adenylate cyclase activity"/>
    <property type="evidence" value="ECO:0007669"/>
    <property type="project" value="TreeGrafter"/>
</dbReference>
<evidence type="ECO:0000313" key="10">
    <source>
        <dbReference type="EMBL" id="EEH55321.1"/>
    </source>
</evidence>
<evidence type="ECO:0000256" key="5">
    <source>
        <dbReference type="ARBA" id="ARBA00023136"/>
    </source>
</evidence>
<proteinExistence type="predicted"/>
<evidence type="ECO:0000256" key="4">
    <source>
        <dbReference type="ARBA" id="ARBA00022989"/>
    </source>
</evidence>
<feature type="domain" description="Guanylate cyclase" evidence="9">
    <location>
        <begin position="464"/>
        <end position="599"/>
    </location>
</feature>
<feature type="compositionally biased region" description="Basic and acidic residues" evidence="7">
    <location>
        <begin position="316"/>
        <end position="337"/>
    </location>
</feature>
<evidence type="ECO:0000256" key="2">
    <source>
        <dbReference type="ARBA" id="ARBA00022692"/>
    </source>
</evidence>
<dbReference type="EMBL" id="GG663742">
    <property type="protein sequence ID" value="EEH55321.1"/>
    <property type="molecule type" value="Genomic_DNA"/>
</dbReference>
<dbReference type="STRING" id="564608.C1MYC6"/>
<feature type="transmembrane region" description="Helical" evidence="8">
    <location>
        <begin position="82"/>
        <end position="98"/>
    </location>
</feature>
<gene>
    <name evidence="10" type="primary">GCY</name>
    <name evidence="10" type="ORF">MICPUCDRAFT_59862</name>
</gene>
<evidence type="ECO:0000256" key="8">
    <source>
        <dbReference type="SAM" id="Phobius"/>
    </source>
</evidence>
<feature type="transmembrane region" description="Helical" evidence="8">
    <location>
        <begin position="21"/>
        <end position="46"/>
    </location>
</feature>
<keyword evidence="5 8" id="KW-0472">Membrane</keyword>
<feature type="transmembrane region" description="Helical" evidence="8">
    <location>
        <begin position="134"/>
        <end position="153"/>
    </location>
</feature>
<dbReference type="GO" id="GO:0000166">
    <property type="term" value="F:nucleotide binding"/>
    <property type="evidence" value="ECO:0007669"/>
    <property type="project" value="UniProtKB-KW"/>
</dbReference>
<dbReference type="Proteomes" id="UP000001876">
    <property type="component" value="Unassembled WGS sequence"/>
</dbReference>
<keyword evidence="6" id="KW-0456">Lyase</keyword>
<keyword evidence="11" id="KW-1185">Reference proteome</keyword>
<feature type="region of interest" description="Disordered" evidence="7">
    <location>
        <begin position="277"/>
        <end position="354"/>
    </location>
</feature>
<feature type="compositionally biased region" description="Polar residues" evidence="7">
    <location>
        <begin position="727"/>
        <end position="737"/>
    </location>
</feature>
<dbReference type="GO" id="GO:0007168">
    <property type="term" value="P:receptor guanylyl cyclase signaling pathway"/>
    <property type="evidence" value="ECO:0007669"/>
    <property type="project" value="TreeGrafter"/>
</dbReference>
<dbReference type="KEGG" id="mpp:MICPUCDRAFT_59862"/>
<comment type="subcellular location">
    <subcellularLocation>
        <location evidence="1">Membrane</location>
    </subcellularLocation>
</comment>
<dbReference type="GO" id="GO:0035556">
    <property type="term" value="P:intracellular signal transduction"/>
    <property type="evidence" value="ECO:0007669"/>
    <property type="project" value="InterPro"/>
</dbReference>
<evidence type="ECO:0000256" key="1">
    <source>
        <dbReference type="ARBA" id="ARBA00004370"/>
    </source>
</evidence>
<evidence type="ECO:0000256" key="7">
    <source>
        <dbReference type="SAM" id="MobiDB-lite"/>
    </source>
</evidence>
<dbReference type="InterPro" id="IPR001054">
    <property type="entry name" value="A/G_cyclase"/>
</dbReference>
<name>C1MYC6_MICPC</name>
<dbReference type="PANTHER" id="PTHR11920">
    <property type="entry name" value="GUANYLYL CYCLASE"/>
    <property type="match status" value="1"/>
</dbReference>
<keyword evidence="4 8" id="KW-1133">Transmembrane helix</keyword>
<dbReference type="Gene3D" id="3.30.70.1230">
    <property type="entry name" value="Nucleotide cyclase"/>
    <property type="match status" value="1"/>
</dbReference>
<dbReference type="GO" id="GO:0005886">
    <property type="term" value="C:plasma membrane"/>
    <property type="evidence" value="ECO:0007669"/>
    <property type="project" value="TreeGrafter"/>
</dbReference>
<dbReference type="RefSeq" id="XP_003060552.1">
    <property type="nucleotide sequence ID" value="XM_003060506.1"/>
</dbReference>
<evidence type="ECO:0000256" key="6">
    <source>
        <dbReference type="ARBA" id="ARBA00023239"/>
    </source>
</evidence>
<feature type="compositionally biased region" description="Basic and acidic residues" evidence="7">
    <location>
        <begin position="700"/>
        <end position="723"/>
    </location>
</feature>
<dbReference type="AlphaFoldDB" id="C1MYC6"/>
<feature type="transmembrane region" description="Helical" evidence="8">
    <location>
        <begin position="173"/>
        <end position="200"/>
    </location>
</feature>
<dbReference type="OMA" id="CAIMPPP"/>
<feature type="region of interest" description="Disordered" evidence="7">
    <location>
        <begin position="694"/>
        <end position="752"/>
    </location>
</feature>
<dbReference type="Pfam" id="PF00211">
    <property type="entry name" value="Guanylate_cyc"/>
    <property type="match status" value="1"/>
</dbReference>
<evidence type="ECO:0000313" key="11">
    <source>
        <dbReference type="Proteomes" id="UP000001876"/>
    </source>
</evidence>
<evidence type="ECO:0000256" key="3">
    <source>
        <dbReference type="ARBA" id="ARBA00022741"/>
    </source>
</evidence>